<evidence type="ECO:0000313" key="1">
    <source>
        <dbReference type="EMBL" id="MDO6413808.1"/>
    </source>
</evidence>
<dbReference type="RefSeq" id="WP_303540523.1">
    <property type="nucleotide sequence ID" value="NZ_JAUOTP010000002.1"/>
</dbReference>
<name>A0ABT8Y665_9SPHN</name>
<proteinExistence type="predicted"/>
<dbReference type="InterPro" id="IPR032710">
    <property type="entry name" value="NTF2-like_dom_sf"/>
</dbReference>
<dbReference type="PANTHER" id="PTHR38436:SF1">
    <property type="entry name" value="ESTER CYCLASE"/>
    <property type="match status" value="1"/>
</dbReference>
<protein>
    <submittedName>
        <fullName evidence="1">Ester cyclase</fullName>
    </submittedName>
</protein>
<reference evidence="1" key="1">
    <citation type="submission" date="2023-07" db="EMBL/GenBank/DDBJ databases">
        <authorList>
            <person name="Kim M."/>
        </authorList>
    </citation>
    <scope>NUCLEOTIDE SEQUENCE</scope>
    <source>
        <strain evidence="1">BIUV-7</strain>
    </source>
</reference>
<dbReference type="Pfam" id="PF07366">
    <property type="entry name" value="SnoaL"/>
    <property type="match status" value="1"/>
</dbReference>
<accession>A0ABT8Y665</accession>
<keyword evidence="2" id="KW-1185">Reference proteome</keyword>
<comment type="caution">
    <text evidence="1">The sequence shown here is derived from an EMBL/GenBank/DDBJ whole genome shotgun (WGS) entry which is preliminary data.</text>
</comment>
<gene>
    <name evidence="1" type="ORF">Q4F19_05390</name>
</gene>
<evidence type="ECO:0000313" key="2">
    <source>
        <dbReference type="Proteomes" id="UP001169764"/>
    </source>
</evidence>
<organism evidence="1 2">
    <name type="scientific">Sphingomonas natans</name>
    <dbReference type="NCBI Taxonomy" id="3063330"/>
    <lineage>
        <taxon>Bacteria</taxon>
        <taxon>Pseudomonadati</taxon>
        <taxon>Pseudomonadota</taxon>
        <taxon>Alphaproteobacteria</taxon>
        <taxon>Sphingomonadales</taxon>
        <taxon>Sphingomonadaceae</taxon>
        <taxon>Sphingomonas</taxon>
    </lineage>
</organism>
<dbReference type="Proteomes" id="UP001169764">
    <property type="component" value="Unassembled WGS sequence"/>
</dbReference>
<sequence>MTLDHPRKQRLAAFIRRVWDEGDASAADEYLADSYVIRHDPGDPWDGMTLDRAGFRDRVERSRAAFPDQRFDIQELFADGDSVVMSWLWAATHQGDLPGFPASGKTIRMSGATVYGFDAEDRLTGHWQITDRLGVYQQLQRNMLAG</sequence>
<dbReference type="PANTHER" id="PTHR38436">
    <property type="entry name" value="POLYKETIDE CYCLASE SNOAL-LIKE DOMAIN"/>
    <property type="match status" value="1"/>
</dbReference>
<dbReference type="EMBL" id="JAUOTP010000002">
    <property type="protein sequence ID" value="MDO6413808.1"/>
    <property type="molecule type" value="Genomic_DNA"/>
</dbReference>
<dbReference type="SUPFAM" id="SSF54427">
    <property type="entry name" value="NTF2-like"/>
    <property type="match status" value="1"/>
</dbReference>
<dbReference type="InterPro" id="IPR009959">
    <property type="entry name" value="Cyclase_SnoaL-like"/>
</dbReference>
<dbReference type="Gene3D" id="3.10.450.50">
    <property type="match status" value="1"/>
</dbReference>